<proteinExistence type="predicted"/>
<evidence type="ECO:0000313" key="3">
    <source>
        <dbReference type="Proteomes" id="UP001320159"/>
    </source>
</evidence>
<reference evidence="2 3" key="1">
    <citation type="submission" date="2017-11" db="EMBL/GenBank/DDBJ databases">
        <title>Isolation and Characterization of Family Methanocellaceae Species from Potential Methane Hydrate Area Offshore Southwestern Taiwan.</title>
        <authorList>
            <person name="Zhang W.-L."/>
            <person name="Chen W.-C."/>
            <person name="Lai M.-C."/>
            <person name="Chen S.-C."/>
        </authorList>
    </citation>
    <scope>NUCLEOTIDE SEQUENCE [LARGE SCALE GENOMIC DNA]</scope>
    <source>
        <strain evidence="2 3">CWC-04</strain>
    </source>
</reference>
<protein>
    <submittedName>
        <fullName evidence="2">Uncharacterized protein</fullName>
    </submittedName>
</protein>
<feature type="transmembrane region" description="Helical" evidence="1">
    <location>
        <begin position="27"/>
        <end position="56"/>
    </location>
</feature>
<dbReference type="Proteomes" id="UP001320159">
    <property type="component" value="Unassembled WGS sequence"/>
</dbReference>
<keyword evidence="1" id="KW-0472">Membrane</keyword>
<evidence type="ECO:0000313" key="2">
    <source>
        <dbReference type="EMBL" id="MCD1294981.1"/>
    </source>
</evidence>
<accession>A0AAP2RDU3</accession>
<name>A0AAP2RDU3_9EURY</name>
<dbReference type="AlphaFoldDB" id="A0AAP2RDU3"/>
<sequence length="62" mass="6891">MLLLGILGNLGVYMGAVEQMEKWHMSFGLSITGIIGGIIEAAIISFIFLYAFAYVYNMIQKE</sequence>
<evidence type="ECO:0000256" key="1">
    <source>
        <dbReference type="SAM" id="Phobius"/>
    </source>
</evidence>
<gene>
    <name evidence="2" type="ORF">CUJ83_08220</name>
</gene>
<keyword evidence="3" id="KW-1185">Reference proteome</keyword>
<dbReference type="EMBL" id="PGCK01000006">
    <property type="protein sequence ID" value="MCD1294981.1"/>
    <property type="molecule type" value="Genomic_DNA"/>
</dbReference>
<organism evidence="2 3">
    <name type="scientific">Methanooceanicella nereidis</name>
    <dbReference type="NCBI Taxonomy" id="2052831"/>
    <lineage>
        <taxon>Archaea</taxon>
        <taxon>Methanobacteriati</taxon>
        <taxon>Methanobacteriota</taxon>
        <taxon>Stenosarchaea group</taxon>
        <taxon>Methanomicrobia</taxon>
        <taxon>Methanocellales</taxon>
        <taxon>Methanocellaceae</taxon>
        <taxon>Methanooceanicella</taxon>
    </lineage>
</organism>
<keyword evidence="1" id="KW-0812">Transmembrane</keyword>
<keyword evidence="1" id="KW-1133">Transmembrane helix</keyword>
<comment type="caution">
    <text evidence="2">The sequence shown here is derived from an EMBL/GenBank/DDBJ whole genome shotgun (WGS) entry which is preliminary data.</text>
</comment>